<evidence type="ECO:0000256" key="1">
    <source>
        <dbReference type="ARBA" id="ARBA00004821"/>
    </source>
</evidence>
<comment type="similarity">
    <text evidence="5">Belongs to the LipB family.</text>
</comment>
<comment type="catalytic activity">
    <reaction evidence="5">
        <text>octanoyl-[ACP] + L-lysyl-[protein] = N(6)-octanoyl-L-lysyl-[protein] + holo-[ACP] + H(+)</text>
        <dbReference type="Rhea" id="RHEA:17665"/>
        <dbReference type="Rhea" id="RHEA-COMP:9636"/>
        <dbReference type="Rhea" id="RHEA-COMP:9685"/>
        <dbReference type="Rhea" id="RHEA-COMP:9752"/>
        <dbReference type="Rhea" id="RHEA-COMP:9928"/>
        <dbReference type="ChEBI" id="CHEBI:15378"/>
        <dbReference type="ChEBI" id="CHEBI:29969"/>
        <dbReference type="ChEBI" id="CHEBI:64479"/>
        <dbReference type="ChEBI" id="CHEBI:78463"/>
        <dbReference type="ChEBI" id="CHEBI:78809"/>
        <dbReference type="EC" id="2.3.1.181"/>
    </reaction>
</comment>
<dbReference type="PANTHER" id="PTHR10993">
    <property type="entry name" value="OCTANOYLTRANSFERASE"/>
    <property type="match status" value="1"/>
</dbReference>
<keyword evidence="2 5" id="KW-0808">Transferase</keyword>
<dbReference type="RefSeq" id="WP_145376766.1">
    <property type="nucleotide sequence ID" value="NZ_CP036276.1"/>
</dbReference>
<sequence>MNTSPANRPATVDASLEVHLLGTVDFDAALFLQERLVYELSGREDAQGALLICEHPPLITVGREGSRAHLDCTDEELRARMLDIRWLNRGGGCLVHVPGQLAIYPILPLARLGLGLTAYRSTLENAVIDACREQRVVAQRDADQPGVFCRTGQLAHVGLAVKSWFSYHGLFLNVSPILSWSKLVQAGDNAPPITSLQRERNAPISVGSVRESLIRHLSARWGYEQHHVYTGHHLLRRTRKANVYA</sequence>
<dbReference type="Gene3D" id="3.30.930.10">
    <property type="entry name" value="Bira Bifunctional Protein, Domain 2"/>
    <property type="match status" value="1"/>
</dbReference>
<evidence type="ECO:0000256" key="5">
    <source>
        <dbReference type="PIRNR" id="PIRNR016262"/>
    </source>
</evidence>
<proteinExistence type="inferred from homology"/>
<dbReference type="InterPro" id="IPR000544">
    <property type="entry name" value="Octanoyltransferase"/>
</dbReference>
<dbReference type="KEGG" id="sdyn:Mal52_28810"/>
<comment type="pathway">
    <text evidence="1 5">Protein modification; protein lipoylation via endogenous pathway; protein N(6)-(lipoyl)lysine from octanoyl-[acyl-carrier-protein]: step 1/2.</text>
</comment>
<reference evidence="7 8" key="1">
    <citation type="submission" date="2019-02" db="EMBL/GenBank/DDBJ databases">
        <title>Deep-cultivation of Planctomycetes and their phenomic and genomic characterization uncovers novel biology.</title>
        <authorList>
            <person name="Wiegand S."/>
            <person name="Jogler M."/>
            <person name="Boedeker C."/>
            <person name="Pinto D."/>
            <person name="Vollmers J."/>
            <person name="Rivas-Marin E."/>
            <person name="Kohn T."/>
            <person name="Peeters S.H."/>
            <person name="Heuer A."/>
            <person name="Rast P."/>
            <person name="Oberbeckmann S."/>
            <person name="Bunk B."/>
            <person name="Jeske O."/>
            <person name="Meyerdierks A."/>
            <person name="Storesund J.E."/>
            <person name="Kallscheuer N."/>
            <person name="Luecker S."/>
            <person name="Lage O.M."/>
            <person name="Pohl T."/>
            <person name="Merkel B.J."/>
            <person name="Hornburger P."/>
            <person name="Mueller R.-W."/>
            <person name="Bruemmer F."/>
            <person name="Labrenz M."/>
            <person name="Spormann A.M."/>
            <person name="Op den Camp H."/>
            <person name="Overmann J."/>
            <person name="Amann R."/>
            <person name="Jetten M.S.M."/>
            <person name="Mascher T."/>
            <person name="Medema M.H."/>
            <person name="Devos D.P."/>
            <person name="Kaster A.-K."/>
            <person name="Ovreas L."/>
            <person name="Rohde M."/>
            <person name="Galperin M.Y."/>
            <person name="Jogler C."/>
        </authorList>
    </citation>
    <scope>NUCLEOTIDE SEQUENCE [LARGE SCALE GENOMIC DNA]</scope>
    <source>
        <strain evidence="7 8">Mal52</strain>
    </source>
</reference>
<evidence type="ECO:0000259" key="6">
    <source>
        <dbReference type="PROSITE" id="PS51733"/>
    </source>
</evidence>
<evidence type="ECO:0000256" key="4">
    <source>
        <dbReference type="ARBA" id="ARBA00024732"/>
    </source>
</evidence>
<name>A0A517ZPP4_9PLAN</name>
<gene>
    <name evidence="7" type="primary">lipB</name>
    <name evidence="7" type="ORF">Mal52_28810</name>
</gene>
<protein>
    <recommendedName>
        <fullName evidence="5">Octanoyltransferase</fullName>
        <ecNumber evidence="5">2.3.1.181</ecNumber>
    </recommendedName>
</protein>
<accession>A0A517ZPP4</accession>
<comment type="function">
    <text evidence="4 5">Catalyzes the transfer of endogenously produced octanoic acid from octanoyl-acyl-carrier-protein onto the lipoyl domains of lipoate-dependent enzymes. Lipoyl-ACP can also act as a substrate although octanoyl-ACP is likely to be the physiological substrate.</text>
</comment>
<dbReference type="PIRSF" id="PIRSF016262">
    <property type="entry name" value="LPLase"/>
    <property type="match status" value="1"/>
</dbReference>
<dbReference type="GO" id="GO:0009249">
    <property type="term" value="P:protein lipoylation"/>
    <property type="evidence" value="ECO:0007669"/>
    <property type="project" value="InterPro"/>
</dbReference>
<evidence type="ECO:0000256" key="3">
    <source>
        <dbReference type="ARBA" id="ARBA00023315"/>
    </source>
</evidence>
<dbReference type="Pfam" id="PF21948">
    <property type="entry name" value="LplA-B_cat"/>
    <property type="match status" value="1"/>
</dbReference>
<dbReference type="UniPathway" id="UPA00538">
    <property type="reaction ID" value="UER00592"/>
</dbReference>
<evidence type="ECO:0000313" key="8">
    <source>
        <dbReference type="Proteomes" id="UP000319383"/>
    </source>
</evidence>
<dbReference type="InterPro" id="IPR045864">
    <property type="entry name" value="aa-tRNA-synth_II/BPL/LPL"/>
</dbReference>
<dbReference type="SUPFAM" id="SSF55681">
    <property type="entry name" value="Class II aaRS and biotin synthetases"/>
    <property type="match status" value="1"/>
</dbReference>
<dbReference type="Proteomes" id="UP000319383">
    <property type="component" value="Chromosome"/>
</dbReference>
<keyword evidence="3 5" id="KW-0012">Acyltransferase</keyword>
<dbReference type="PANTHER" id="PTHR10993:SF7">
    <property type="entry name" value="LIPOYLTRANSFERASE 2, MITOCHONDRIAL-RELATED"/>
    <property type="match status" value="1"/>
</dbReference>
<dbReference type="PROSITE" id="PS51733">
    <property type="entry name" value="BPL_LPL_CATALYTIC"/>
    <property type="match status" value="1"/>
</dbReference>
<dbReference type="EMBL" id="CP036276">
    <property type="protein sequence ID" value="QDU44400.1"/>
    <property type="molecule type" value="Genomic_DNA"/>
</dbReference>
<dbReference type="InterPro" id="IPR004143">
    <property type="entry name" value="BPL_LPL_catalytic"/>
</dbReference>
<dbReference type="EC" id="2.3.1.181" evidence="5"/>
<dbReference type="AlphaFoldDB" id="A0A517ZPP4"/>
<keyword evidence="8" id="KW-1185">Reference proteome</keyword>
<organism evidence="7 8">
    <name type="scientific">Symmachiella dynata</name>
    <dbReference type="NCBI Taxonomy" id="2527995"/>
    <lineage>
        <taxon>Bacteria</taxon>
        <taxon>Pseudomonadati</taxon>
        <taxon>Planctomycetota</taxon>
        <taxon>Planctomycetia</taxon>
        <taxon>Planctomycetales</taxon>
        <taxon>Planctomycetaceae</taxon>
        <taxon>Symmachiella</taxon>
    </lineage>
</organism>
<dbReference type="GO" id="GO:0033819">
    <property type="term" value="F:lipoyl(octanoyl) transferase activity"/>
    <property type="evidence" value="ECO:0007669"/>
    <property type="project" value="UniProtKB-EC"/>
</dbReference>
<evidence type="ECO:0000313" key="7">
    <source>
        <dbReference type="EMBL" id="QDU44400.1"/>
    </source>
</evidence>
<evidence type="ECO:0000256" key="2">
    <source>
        <dbReference type="ARBA" id="ARBA00022679"/>
    </source>
</evidence>
<feature type="domain" description="BPL/LPL catalytic" evidence="6">
    <location>
        <begin position="44"/>
        <end position="225"/>
    </location>
</feature>